<organism evidence="1">
    <name type="scientific">bioreactor metagenome</name>
    <dbReference type="NCBI Taxonomy" id="1076179"/>
    <lineage>
        <taxon>unclassified sequences</taxon>
        <taxon>metagenomes</taxon>
        <taxon>ecological metagenomes</taxon>
    </lineage>
</organism>
<evidence type="ECO:0008006" key="2">
    <source>
        <dbReference type="Google" id="ProtNLM"/>
    </source>
</evidence>
<gene>
    <name evidence="1" type="ORF">SDC9_88714</name>
</gene>
<sequence>MPPKGTVMGVDIDKIIYSECELRGVRHHTMSSMQAAAKIINSGRMNEQLEKLVSAVYPMDRYEEALEKARTDKTMLRVLMDFS</sequence>
<accession>A0A644ZMK1</accession>
<protein>
    <recommendedName>
        <fullName evidence="2">Alcohol dehydrogenase</fullName>
    </recommendedName>
</protein>
<dbReference type="Gene3D" id="3.90.180.10">
    <property type="entry name" value="Medium-chain alcohol dehydrogenases, catalytic domain"/>
    <property type="match status" value="1"/>
</dbReference>
<dbReference type="Gene3D" id="3.40.50.720">
    <property type="entry name" value="NAD(P)-binding Rossmann-like Domain"/>
    <property type="match status" value="1"/>
</dbReference>
<comment type="caution">
    <text evidence="1">The sequence shown here is derived from an EMBL/GenBank/DDBJ whole genome shotgun (WGS) entry which is preliminary data.</text>
</comment>
<name>A0A644ZMK1_9ZZZZ</name>
<dbReference type="AlphaFoldDB" id="A0A644ZMK1"/>
<proteinExistence type="predicted"/>
<reference evidence="1" key="1">
    <citation type="submission" date="2019-08" db="EMBL/GenBank/DDBJ databases">
        <authorList>
            <person name="Kucharzyk K."/>
            <person name="Murdoch R.W."/>
            <person name="Higgins S."/>
            <person name="Loffler F."/>
        </authorList>
    </citation>
    <scope>NUCLEOTIDE SEQUENCE</scope>
</reference>
<dbReference type="EMBL" id="VSSQ01009586">
    <property type="protein sequence ID" value="MPM42052.1"/>
    <property type="molecule type" value="Genomic_DNA"/>
</dbReference>
<evidence type="ECO:0000313" key="1">
    <source>
        <dbReference type="EMBL" id="MPM42052.1"/>
    </source>
</evidence>